<evidence type="ECO:0000256" key="1">
    <source>
        <dbReference type="ARBA" id="ARBA00009003"/>
    </source>
</evidence>
<proteinExistence type="inferred from homology"/>
<dbReference type="AlphaFoldDB" id="A0A9J6BNG5"/>
<evidence type="ECO:0000259" key="3">
    <source>
        <dbReference type="Pfam" id="PF04572"/>
    </source>
</evidence>
<comment type="similarity">
    <text evidence="1">Belongs to the glycosyltransferase 32 family.</text>
</comment>
<dbReference type="GO" id="GO:0016758">
    <property type="term" value="F:hexosyltransferase activity"/>
    <property type="evidence" value="ECO:0007669"/>
    <property type="project" value="TreeGrafter"/>
</dbReference>
<evidence type="ECO:0000313" key="4">
    <source>
        <dbReference type="EMBL" id="KAG5671231.1"/>
    </source>
</evidence>
<feature type="domain" description="Alpha 1,4-glycosyltransferase" evidence="3">
    <location>
        <begin position="41"/>
        <end position="151"/>
    </location>
</feature>
<accession>A0A9J6BNG5</accession>
<sequence>MCFSLVQLSTINQANFACCEDKNVVTNAVLNLDLDRGLNVSTLYARTLAKNYKPKTWSGNGPIMLTSVVKSFCPGIDLITENSTKCGEYLQHFHKKNRDEVLNKIKKSEAIFVHIWNKMQDFGKKTYKLPFTSHAAYIELAKEYCPGVYKTLEKYFR</sequence>
<evidence type="ECO:0000256" key="2">
    <source>
        <dbReference type="ARBA" id="ARBA00022679"/>
    </source>
</evidence>
<dbReference type="Proteomes" id="UP001107558">
    <property type="component" value="Chromosome 3"/>
</dbReference>
<keyword evidence="5" id="KW-1185">Reference proteome</keyword>
<dbReference type="InterPro" id="IPR051981">
    <property type="entry name" value="Glycosyltransf_32"/>
</dbReference>
<name>A0A9J6BNG5_POLVA</name>
<dbReference type="EMBL" id="JADBJN010000003">
    <property type="protein sequence ID" value="KAG5671231.1"/>
    <property type="molecule type" value="Genomic_DNA"/>
</dbReference>
<gene>
    <name evidence="4" type="ORF">PVAND_001440</name>
</gene>
<comment type="caution">
    <text evidence="4">The sequence shown here is derived from an EMBL/GenBank/DDBJ whole genome shotgun (WGS) entry which is preliminary data.</text>
</comment>
<dbReference type="OrthoDB" id="7843114at2759"/>
<dbReference type="GO" id="GO:0016020">
    <property type="term" value="C:membrane"/>
    <property type="evidence" value="ECO:0007669"/>
    <property type="project" value="GOC"/>
</dbReference>
<organism evidence="4 5">
    <name type="scientific">Polypedilum vanderplanki</name>
    <name type="common">Sleeping chironomid midge</name>
    <dbReference type="NCBI Taxonomy" id="319348"/>
    <lineage>
        <taxon>Eukaryota</taxon>
        <taxon>Metazoa</taxon>
        <taxon>Ecdysozoa</taxon>
        <taxon>Arthropoda</taxon>
        <taxon>Hexapoda</taxon>
        <taxon>Insecta</taxon>
        <taxon>Pterygota</taxon>
        <taxon>Neoptera</taxon>
        <taxon>Endopterygota</taxon>
        <taxon>Diptera</taxon>
        <taxon>Nematocera</taxon>
        <taxon>Chironomoidea</taxon>
        <taxon>Chironomidae</taxon>
        <taxon>Chironominae</taxon>
        <taxon>Polypedilum</taxon>
        <taxon>Polypedilum</taxon>
    </lineage>
</organism>
<evidence type="ECO:0000313" key="5">
    <source>
        <dbReference type="Proteomes" id="UP001107558"/>
    </source>
</evidence>
<protein>
    <recommendedName>
        <fullName evidence="3">Alpha 1,4-glycosyltransferase domain-containing protein</fullName>
    </recommendedName>
</protein>
<dbReference type="GO" id="GO:0006688">
    <property type="term" value="P:glycosphingolipid biosynthetic process"/>
    <property type="evidence" value="ECO:0007669"/>
    <property type="project" value="TreeGrafter"/>
</dbReference>
<keyword evidence="2" id="KW-0808">Transferase</keyword>
<dbReference type="Pfam" id="PF04572">
    <property type="entry name" value="Gb3_synth"/>
    <property type="match status" value="1"/>
</dbReference>
<dbReference type="PANTHER" id="PTHR12042">
    <property type="entry name" value="LACTOSYLCERAMIDE 4-ALPHA-GALACTOSYLTRANSFERASE ALPHA- 1,4-GALACTOSYLTRANSFERASE"/>
    <property type="match status" value="1"/>
</dbReference>
<dbReference type="PANTHER" id="PTHR12042:SF21">
    <property type="entry name" value="ALPHA1,4-GALACTOSYLTRANSFERASE 1-RELATED"/>
    <property type="match status" value="1"/>
</dbReference>
<reference evidence="4" key="1">
    <citation type="submission" date="2021-03" db="EMBL/GenBank/DDBJ databases">
        <title>Chromosome level genome of the anhydrobiotic midge Polypedilum vanderplanki.</title>
        <authorList>
            <person name="Yoshida Y."/>
            <person name="Kikawada T."/>
            <person name="Gusev O."/>
        </authorList>
    </citation>
    <scope>NUCLEOTIDE SEQUENCE</scope>
    <source>
        <strain evidence="4">NIAS01</strain>
        <tissue evidence="4">Whole body or cell culture</tissue>
    </source>
</reference>
<dbReference type="InterPro" id="IPR007652">
    <property type="entry name" value="A1-4-GlycosylTfrase_dom"/>
</dbReference>